<dbReference type="InterPro" id="IPR001851">
    <property type="entry name" value="ABC_transp_permease"/>
</dbReference>
<feature type="transmembrane region" description="Helical" evidence="6">
    <location>
        <begin position="338"/>
        <end position="358"/>
    </location>
</feature>
<evidence type="ECO:0000256" key="6">
    <source>
        <dbReference type="SAM" id="Phobius"/>
    </source>
</evidence>
<sequence>MSAALARAGRVALVPALAIFSALAVGGLIIVVSDSTALRDWSSFVANPGRALSTSWDVVSGAYGALFRTSLGGRRAISETLLEATPLVLTGLSVTFAFRAGLFNIGGDGQFLAGALTSVYVGFSLDIPAALHLPLALAAGVAAGALWGGIAGVLKARTGAHEVITTIMLNFVALRLVDYALSTDVFRRTGRSDPISKQVLETARLPRFSDDLRVHAGLVLALVTAYGVWWLLFRSTTGFRVRAVGASPSAARYAGMAVGGTWVLSMLVAGGLAGLAGATTVLGVRFSLTGGFSNLGFDAIALALLGRSHPAGVVAAALLFGVLRAGATGMAAEASTPVDIIVVIQALVIVFVAAPSLIRSVYRIGAGRGTGPVAFSSSWGS</sequence>
<dbReference type="GO" id="GO:0005886">
    <property type="term" value="C:plasma membrane"/>
    <property type="evidence" value="ECO:0007669"/>
    <property type="project" value="UniProtKB-SubCell"/>
</dbReference>
<comment type="subcellular location">
    <subcellularLocation>
        <location evidence="1">Cell membrane</location>
        <topology evidence="1">Multi-pass membrane protein</topology>
    </subcellularLocation>
</comment>
<feature type="transmembrane region" description="Helical" evidence="6">
    <location>
        <begin position="214"/>
        <end position="233"/>
    </location>
</feature>
<evidence type="ECO:0000256" key="2">
    <source>
        <dbReference type="ARBA" id="ARBA00022475"/>
    </source>
</evidence>
<evidence type="ECO:0000256" key="1">
    <source>
        <dbReference type="ARBA" id="ARBA00004651"/>
    </source>
</evidence>
<feature type="transmembrane region" description="Helical" evidence="6">
    <location>
        <begin position="163"/>
        <end position="181"/>
    </location>
</feature>
<protein>
    <recommendedName>
        <fullName evidence="8">Nucleoside ABC transporter, permease protein 1</fullName>
    </recommendedName>
</protein>
<evidence type="ECO:0000313" key="7">
    <source>
        <dbReference type="EMBL" id="CAA9226292.1"/>
    </source>
</evidence>
<feature type="transmembrane region" description="Helical" evidence="6">
    <location>
        <begin position="129"/>
        <end position="151"/>
    </location>
</feature>
<feature type="transmembrane region" description="Helical" evidence="6">
    <location>
        <begin position="253"/>
        <end position="276"/>
    </location>
</feature>
<gene>
    <name evidence="7" type="ORF">AVDCRST_MAG20-984</name>
</gene>
<evidence type="ECO:0000256" key="3">
    <source>
        <dbReference type="ARBA" id="ARBA00022692"/>
    </source>
</evidence>
<evidence type="ECO:0008006" key="8">
    <source>
        <dbReference type="Google" id="ProtNLM"/>
    </source>
</evidence>
<keyword evidence="5 6" id="KW-0472">Membrane</keyword>
<evidence type="ECO:0000256" key="5">
    <source>
        <dbReference type="ARBA" id="ARBA00023136"/>
    </source>
</evidence>
<proteinExistence type="predicted"/>
<organism evidence="7">
    <name type="scientific">uncultured Acidimicrobiales bacterium</name>
    <dbReference type="NCBI Taxonomy" id="310071"/>
    <lineage>
        <taxon>Bacteria</taxon>
        <taxon>Bacillati</taxon>
        <taxon>Actinomycetota</taxon>
        <taxon>Acidimicrobiia</taxon>
        <taxon>Acidimicrobiales</taxon>
        <taxon>environmental samples</taxon>
    </lineage>
</organism>
<feature type="transmembrane region" description="Helical" evidence="6">
    <location>
        <begin position="12"/>
        <end position="32"/>
    </location>
</feature>
<dbReference type="AlphaFoldDB" id="A0A6J4HK78"/>
<dbReference type="CDD" id="cd06580">
    <property type="entry name" value="TM_PBP1_transp_TpRbsC_like"/>
    <property type="match status" value="1"/>
</dbReference>
<evidence type="ECO:0000256" key="4">
    <source>
        <dbReference type="ARBA" id="ARBA00022989"/>
    </source>
</evidence>
<dbReference type="GO" id="GO:0022857">
    <property type="term" value="F:transmembrane transporter activity"/>
    <property type="evidence" value="ECO:0007669"/>
    <property type="project" value="InterPro"/>
</dbReference>
<dbReference type="EMBL" id="CADCSY010000040">
    <property type="protein sequence ID" value="CAA9226292.1"/>
    <property type="molecule type" value="Genomic_DNA"/>
</dbReference>
<accession>A0A6J4HK78</accession>
<name>A0A6J4HK78_9ACTN</name>
<dbReference type="PANTHER" id="PTHR47089">
    <property type="entry name" value="ABC TRANSPORTER, PERMEASE PROTEIN"/>
    <property type="match status" value="1"/>
</dbReference>
<keyword evidence="4 6" id="KW-1133">Transmembrane helix</keyword>
<keyword evidence="2" id="KW-1003">Cell membrane</keyword>
<reference evidence="7" key="1">
    <citation type="submission" date="2020-02" db="EMBL/GenBank/DDBJ databases">
        <authorList>
            <person name="Meier V. D."/>
        </authorList>
    </citation>
    <scope>NUCLEOTIDE SEQUENCE</scope>
    <source>
        <strain evidence="7">AVDCRST_MAG20</strain>
    </source>
</reference>
<keyword evidence="3 6" id="KW-0812">Transmembrane</keyword>
<dbReference type="PANTHER" id="PTHR47089:SF1">
    <property type="entry name" value="GUANOSINE ABC TRANSPORTER PERMEASE PROTEIN NUPP"/>
    <property type="match status" value="1"/>
</dbReference>
<dbReference type="Pfam" id="PF02653">
    <property type="entry name" value="BPD_transp_2"/>
    <property type="match status" value="1"/>
</dbReference>